<evidence type="ECO:0000313" key="5">
    <source>
        <dbReference type="EMBL" id="PUZ24876.1"/>
    </source>
</evidence>
<organism evidence="5 6">
    <name type="scientific">Chitinophaga parva</name>
    <dbReference type="NCBI Taxonomy" id="2169414"/>
    <lineage>
        <taxon>Bacteria</taxon>
        <taxon>Pseudomonadati</taxon>
        <taxon>Bacteroidota</taxon>
        <taxon>Chitinophagia</taxon>
        <taxon>Chitinophagales</taxon>
        <taxon>Chitinophagaceae</taxon>
        <taxon>Chitinophaga</taxon>
    </lineage>
</organism>
<name>A0A2T7BF08_9BACT</name>
<dbReference type="Proteomes" id="UP000244450">
    <property type="component" value="Unassembled WGS sequence"/>
</dbReference>
<evidence type="ECO:0000259" key="4">
    <source>
        <dbReference type="PROSITE" id="PS50995"/>
    </source>
</evidence>
<dbReference type="PANTHER" id="PTHR42756:SF1">
    <property type="entry name" value="TRANSCRIPTIONAL REPRESSOR OF EMRAB OPERON"/>
    <property type="match status" value="1"/>
</dbReference>
<evidence type="ECO:0000256" key="1">
    <source>
        <dbReference type="ARBA" id="ARBA00023015"/>
    </source>
</evidence>
<gene>
    <name evidence="5" type="ORF">DCC81_11150</name>
</gene>
<dbReference type="PRINTS" id="PR00598">
    <property type="entry name" value="HTHMARR"/>
</dbReference>
<dbReference type="InterPro" id="IPR036390">
    <property type="entry name" value="WH_DNA-bd_sf"/>
</dbReference>
<evidence type="ECO:0000256" key="3">
    <source>
        <dbReference type="ARBA" id="ARBA00023163"/>
    </source>
</evidence>
<dbReference type="SUPFAM" id="SSF46785">
    <property type="entry name" value="Winged helix' DNA-binding domain"/>
    <property type="match status" value="1"/>
</dbReference>
<keyword evidence="1" id="KW-0805">Transcription regulation</keyword>
<dbReference type="Gene3D" id="1.10.10.10">
    <property type="entry name" value="Winged helix-like DNA-binding domain superfamily/Winged helix DNA-binding domain"/>
    <property type="match status" value="1"/>
</dbReference>
<dbReference type="PANTHER" id="PTHR42756">
    <property type="entry name" value="TRANSCRIPTIONAL REGULATOR, MARR"/>
    <property type="match status" value="1"/>
</dbReference>
<keyword evidence="2" id="KW-0238">DNA-binding</keyword>
<dbReference type="SMART" id="SM00347">
    <property type="entry name" value="HTH_MARR"/>
    <property type="match status" value="1"/>
</dbReference>
<dbReference type="PROSITE" id="PS50995">
    <property type="entry name" value="HTH_MARR_2"/>
    <property type="match status" value="1"/>
</dbReference>
<comment type="caution">
    <text evidence="5">The sequence shown here is derived from an EMBL/GenBank/DDBJ whole genome shotgun (WGS) entry which is preliminary data.</text>
</comment>
<reference evidence="5 6" key="1">
    <citation type="submission" date="2018-04" db="EMBL/GenBank/DDBJ databases">
        <title>Chitinophaga fuyangensis sp. nov., isolated from soil in a chemical factory.</title>
        <authorList>
            <person name="Chen K."/>
        </authorList>
    </citation>
    <scope>NUCLEOTIDE SEQUENCE [LARGE SCALE GENOMIC DNA]</scope>
    <source>
        <strain evidence="5 6">LY-1</strain>
    </source>
</reference>
<evidence type="ECO:0000313" key="6">
    <source>
        <dbReference type="Proteomes" id="UP000244450"/>
    </source>
</evidence>
<accession>A0A2T7BF08</accession>
<evidence type="ECO:0000256" key="2">
    <source>
        <dbReference type="ARBA" id="ARBA00023125"/>
    </source>
</evidence>
<dbReference type="GO" id="GO:0003677">
    <property type="term" value="F:DNA binding"/>
    <property type="evidence" value="ECO:0007669"/>
    <property type="project" value="UniProtKB-KW"/>
</dbReference>
<dbReference type="Pfam" id="PF01047">
    <property type="entry name" value="MarR"/>
    <property type="match status" value="1"/>
</dbReference>
<feature type="domain" description="HTH marR-type" evidence="4">
    <location>
        <begin position="1"/>
        <end position="151"/>
    </location>
</feature>
<proteinExistence type="predicted"/>
<dbReference type="InterPro" id="IPR000835">
    <property type="entry name" value="HTH_MarR-typ"/>
</dbReference>
<dbReference type="EMBL" id="QCYK01000002">
    <property type="protein sequence ID" value="PUZ24876.1"/>
    <property type="molecule type" value="Genomic_DNA"/>
</dbReference>
<dbReference type="OrthoDB" id="763883at2"/>
<keyword evidence="6" id="KW-1185">Reference proteome</keyword>
<protein>
    <submittedName>
        <fullName evidence="5">MarR family transcriptional regulator</fullName>
    </submittedName>
</protein>
<dbReference type="GO" id="GO:0003700">
    <property type="term" value="F:DNA-binding transcription factor activity"/>
    <property type="evidence" value="ECO:0007669"/>
    <property type="project" value="InterPro"/>
</dbReference>
<keyword evidence="3" id="KW-0804">Transcription</keyword>
<dbReference type="AlphaFoldDB" id="A0A2T7BF08"/>
<sequence length="155" mass="17963">MSNIEKLISQSNFRSEYHKGMVGLIFVGNWIVSKHQQFFKRFDITMQQFNILRILRGQYPGTANINLLKDRMLDKMSDVSRLVERLRKAELVDRKSCPSDRRAVDVIITQKGLELLEAIDAEIDELQDDMTATLSEKEIQQLNKLLDKFLGSYPA</sequence>
<dbReference type="InterPro" id="IPR036388">
    <property type="entry name" value="WH-like_DNA-bd_sf"/>
</dbReference>